<dbReference type="EMBL" id="PTIX01000013">
    <property type="protein sequence ID" value="PPK65564.1"/>
    <property type="molecule type" value="Genomic_DNA"/>
</dbReference>
<proteinExistence type="predicted"/>
<dbReference type="PROSITE" id="PS51257">
    <property type="entry name" value="PROKAR_LIPOPROTEIN"/>
    <property type="match status" value="1"/>
</dbReference>
<name>A0A2S6GK00_9PSEU</name>
<dbReference type="Proteomes" id="UP000239203">
    <property type="component" value="Unassembled WGS sequence"/>
</dbReference>
<evidence type="ECO:0000256" key="1">
    <source>
        <dbReference type="SAM" id="SignalP"/>
    </source>
</evidence>
<keyword evidence="1" id="KW-0732">Signal</keyword>
<accession>A0A2S6GK00</accession>
<sequence>MSRRARVGRFTVSAVILAVGCLLASTTSSATATATATAAGSAVKWHPGHYITSDWWHNAGTPASMASSELQVVNTSPNLRGWKGNYYWAALETGKGVYDFSVIDAELARLNQGNPVPRKKLIIGLSSSGFLRTHDQDPGGFLNAVLPSYLTTDTTYGSAPKAGTNGWWYGGSGFAITAAVWRQAVTDRVIALLQALGARYNSNPDVEGVVLTETASQVGEGGGYNDNTLLSQLERTLTAATAAFPNTNVVIENNFLGNQPNTSALVLFQNSHRVAESGPDLLGKTAADKTSPPKELTWGQQCVTGYPGTGCANLTGSIAVIQNVDEPELLGTQFQGAGAPFTPLDIYHNGEDYLHASHLMWTYLVGRPTNNWPTIAAMVDTHPIRYTACPTSYPGCDTR</sequence>
<protein>
    <submittedName>
        <fullName evidence="2">Uncharacterized protein</fullName>
    </submittedName>
</protein>
<keyword evidence="3" id="KW-1185">Reference proteome</keyword>
<feature type="chain" id="PRO_5015517188" evidence="1">
    <location>
        <begin position="33"/>
        <end position="399"/>
    </location>
</feature>
<dbReference type="OrthoDB" id="8678258at2"/>
<reference evidence="2 3" key="1">
    <citation type="submission" date="2018-02" db="EMBL/GenBank/DDBJ databases">
        <title>Genomic Encyclopedia of Archaeal and Bacterial Type Strains, Phase II (KMG-II): from individual species to whole genera.</title>
        <authorList>
            <person name="Goeker M."/>
        </authorList>
    </citation>
    <scope>NUCLEOTIDE SEQUENCE [LARGE SCALE GENOMIC DNA]</scope>
    <source>
        <strain evidence="2 3">YU 961-1</strain>
    </source>
</reference>
<evidence type="ECO:0000313" key="2">
    <source>
        <dbReference type="EMBL" id="PPK65564.1"/>
    </source>
</evidence>
<feature type="signal peptide" evidence="1">
    <location>
        <begin position="1"/>
        <end position="32"/>
    </location>
</feature>
<dbReference type="AlphaFoldDB" id="A0A2S6GK00"/>
<gene>
    <name evidence="2" type="ORF">CLV40_11348</name>
</gene>
<organism evidence="2 3">
    <name type="scientific">Actinokineospora auranticolor</name>
    <dbReference type="NCBI Taxonomy" id="155976"/>
    <lineage>
        <taxon>Bacteria</taxon>
        <taxon>Bacillati</taxon>
        <taxon>Actinomycetota</taxon>
        <taxon>Actinomycetes</taxon>
        <taxon>Pseudonocardiales</taxon>
        <taxon>Pseudonocardiaceae</taxon>
        <taxon>Actinokineospora</taxon>
    </lineage>
</organism>
<evidence type="ECO:0000313" key="3">
    <source>
        <dbReference type="Proteomes" id="UP000239203"/>
    </source>
</evidence>
<comment type="caution">
    <text evidence="2">The sequence shown here is derived from an EMBL/GenBank/DDBJ whole genome shotgun (WGS) entry which is preliminary data.</text>
</comment>